<reference evidence="3" key="1">
    <citation type="journal article" date="2023" name="Mol. Phylogenet. Evol.">
        <title>Genome-scale phylogeny and comparative genomics of the fungal order Sordariales.</title>
        <authorList>
            <person name="Hensen N."/>
            <person name="Bonometti L."/>
            <person name="Westerberg I."/>
            <person name="Brannstrom I.O."/>
            <person name="Guillou S."/>
            <person name="Cros-Aarteil S."/>
            <person name="Calhoun S."/>
            <person name="Haridas S."/>
            <person name="Kuo A."/>
            <person name="Mondo S."/>
            <person name="Pangilinan J."/>
            <person name="Riley R."/>
            <person name="LaButti K."/>
            <person name="Andreopoulos B."/>
            <person name="Lipzen A."/>
            <person name="Chen C."/>
            <person name="Yan M."/>
            <person name="Daum C."/>
            <person name="Ng V."/>
            <person name="Clum A."/>
            <person name="Steindorff A."/>
            <person name="Ohm R.A."/>
            <person name="Martin F."/>
            <person name="Silar P."/>
            <person name="Natvig D.O."/>
            <person name="Lalanne C."/>
            <person name="Gautier V."/>
            <person name="Ament-Velasquez S.L."/>
            <person name="Kruys A."/>
            <person name="Hutchinson M.I."/>
            <person name="Powell A.J."/>
            <person name="Barry K."/>
            <person name="Miller A.N."/>
            <person name="Grigoriev I.V."/>
            <person name="Debuchy R."/>
            <person name="Gladieux P."/>
            <person name="Hiltunen Thoren M."/>
            <person name="Johannesson H."/>
        </authorList>
    </citation>
    <scope>NUCLEOTIDE SEQUENCE</scope>
    <source>
        <strain evidence="3">PSN293</strain>
    </source>
</reference>
<evidence type="ECO:0000259" key="2">
    <source>
        <dbReference type="Pfam" id="PF24476"/>
    </source>
</evidence>
<sequence length="579" mass="65310">MAEVAGLVLGGIPLAIWVLEKYAEPFEAFHRYHTSITTFKTDLILQNRQLHTTLSNIGLDNHPSIQELQQCFSTKFPTICDALLFIVQRMDETTSELLKSLEVGPETDSGADAVRRGWRRVKHSLTTKRRAKVIEDLRHWNEEFRRAVEKAEVPAEDDSRKVQDLVRRFNMQRCNSIRRDLNRLHQALESGFQCACSPAHCGAINLDWRAIESDTDRTFQLAFSYQQESESAQGVYSWRKLRTTLQRPVESATPAPASSALLPSPERSPSPTRSLRSKITNKLKRSFSHTPPLSPPPLLSTSTSNSTFLSPHNIALLMSEVTTTPISREINCLCTDLGRDQDPWTLDGFLKAPGNNDPDGRFHFSHMQTSCDSQQSLDILSVKSLVCSQPAPRRNPFLALSAGQRFGIAASIAWAVLHLGGSSWFTDCWDQTQVGVFIEKTASGREFLSQYPWASCDFSRTGRRAAPSNSSNVNNLIPNRTVYAVGLLLIELCTNKPFDATEESSFEHYHSALERLDEVYRLAGNSYGYAAERCVKFSFMGRDQYNDFEFSTFRQQFYESVVAPVQATYLKFKLGDVEH</sequence>
<dbReference type="PANTHER" id="PTHR35186">
    <property type="entry name" value="ANK_REP_REGION DOMAIN-CONTAINING PROTEIN"/>
    <property type="match status" value="1"/>
</dbReference>
<dbReference type="Proteomes" id="UP001301769">
    <property type="component" value="Unassembled WGS sequence"/>
</dbReference>
<dbReference type="PANTHER" id="PTHR35186:SF4">
    <property type="entry name" value="PRION-INHIBITION AND PROPAGATION HELO DOMAIN-CONTAINING PROTEIN"/>
    <property type="match status" value="1"/>
</dbReference>
<proteinExistence type="predicted"/>
<dbReference type="EMBL" id="MU858291">
    <property type="protein sequence ID" value="KAK4207499.1"/>
    <property type="molecule type" value="Genomic_DNA"/>
</dbReference>
<gene>
    <name evidence="3" type="ORF">QBC37DRAFT_93067</name>
</gene>
<protein>
    <recommendedName>
        <fullName evidence="2">DUF7580 domain-containing protein</fullName>
    </recommendedName>
</protein>
<dbReference type="Pfam" id="PF24476">
    <property type="entry name" value="DUF7580"/>
    <property type="match status" value="1"/>
</dbReference>
<evidence type="ECO:0000313" key="4">
    <source>
        <dbReference type="Proteomes" id="UP001301769"/>
    </source>
</evidence>
<feature type="compositionally biased region" description="Low complexity" evidence="1">
    <location>
        <begin position="250"/>
        <end position="274"/>
    </location>
</feature>
<reference evidence="3" key="2">
    <citation type="submission" date="2023-05" db="EMBL/GenBank/DDBJ databases">
        <authorList>
            <consortium name="Lawrence Berkeley National Laboratory"/>
            <person name="Steindorff A."/>
            <person name="Hensen N."/>
            <person name="Bonometti L."/>
            <person name="Westerberg I."/>
            <person name="Brannstrom I.O."/>
            <person name="Guillou S."/>
            <person name="Cros-Aarteil S."/>
            <person name="Calhoun S."/>
            <person name="Haridas S."/>
            <person name="Kuo A."/>
            <person name="Mondo S."/>
            <person name="Pangilinan J."/>
            <person name="Riley R."/>
            <person name="Labutti K."/>
            <person name="Andreopoulos B."/>
            <person name="Lipzen A."/>
            <person name="Chen C."/>
            <person name="Yanf M."/>
            <person name="Daum C."/>
            <person name="Ng V."/>
            <person name="Clum A."/>
            <person name="Ohm R."/>
            <person name="Martin F."/>
            <person name="Silar P."/>
            <person name="Natvig D."/>
            <person name="Lalanne C."/>
            <person name="Gautier V."/>
            <person name="Ament-Velasquez S.L."/>
            <person name="Kruys A."/>
            <person name="Hutchinson M.I."/>
            <person name="Powell A.J."/>
            <person name="Barry K."/>
            <person name="Miller A.N."/>
            <person name="Grigoriev I.V."/>
            <person name="Debuchy R."/>
            <person name="Gladieux P."/>
            <person name="Thoren M.H."/>
            <person name="Johannesson H."/>
        </authorList>
    </citation>
    <scope>NUCLEOTIDE SEQUENCE</scope>
    <source>
        <strain evidence="3">PSN293</strain>
    </source>
</reference>
<name>A0AAN6XV67_9PEZI</name>
<evidence type="ECO:0000256" key="1">
    <source>
        <dbReference type="SAM" id="MobiDB-lite"/>
    </source>
</evidence>
<feature type="compositionally biased region" description="Basic residues" evidence="1">
    <location>
        <begin position="275"/>
        <end position="287"/>
    </location>
</feature>
<evidence type="ECO:0000313" key="3">
    <source>
        <dbReference type="EMBL" id="KAK4207499.1"/>
    </source>
</evidence>
<dbReference type="InterPro" id="IPR056002">
    <property type="entry name" value="DUF7580"/>
</dbReference>
<comment type="caution">
    <text evidence="3">The sequence shown here is derived from an EMBL/GenBank/DDBJ whole genome shotgun (WGS) entry which is preliminary data.</text>
</comment>
<feature type="domain" description="DUF7580" evidence="2">
    <location>
        <begin position="328"/>
        <end position="567"/>
    </location>
</feature>
<feature type="region of interest" description="Disordered" evidence="1">
    <location>
        <begin position="247"/>
        <end position="304"/>
    </location>
</feature>
<dbReference type="AlphaFoldDB" id="A0AAN6XV67"/>
<keyword evidence="4" id="KW-1185">Reference proteome</keyword>
<accession>A0AAN6XV67</accession>
<organism evidence="3 4">
    <name type="scientific">Rhypophila decipiens</name>
    <dbReference type="NCBI Taxonomy" id="261697"/>
    <lineage>
        <taxon>Eukaryota</taxon>
        <taxon>Fungi</taxon>
        <taxon>Dikarya</taxon>
        <taxon>Ascomycota</taxon>
        <taxon>Pezizomycotina</taxon>
        <taxon>Sordariomycetes</taxon>
        <taxon>Sordariomycetidae</taxon>
        <taxon>Sordariales</taxon>
        <taxon>Naviculisporaceae</taxon>
        <taxon>Rhypophila</taxon>
    </lineage>
</organism>